<feature type="compositionally biased region" description="Polar residues" evidence="1">
    <location>
        <begin position="105"/>
        <end position="119"/>
    </location>
</feature>
<dbReference type="EMBL" id="SSTE01004244">
    <property type="protein sequence ID" value="KAA0062603.1"/>
    <property type="molecule type" value="Genomic_DNA"/>
</dbReference>
<dbReference type="PANTHER" id="PTHR11439:SF496">
    <property type="entry name" value="RNA-DIRECTED DNA POLYMERASE"/>
    <property type="match status" value="1"/>
</dbReference>
<accession>A0A5A7V3M1</accession>
<evidence type="ECO:0000256" key="1">
    <source>
        <dbReference type="SAM" id="MobiDB-lite"/>
    </source>
</evidence>
<feature type="compositionally biased region" description="Basic and acidic residues" evidence="1">
    <location>
        <begin position="134"/>
        <end position="143"/>
    </location>
</feature>
<dbReference type="STRING" id="1194695.A0A5A7V3M1"/>
<evidence type="ECO:0000313" key="3">
    <source>
        <dbReference type="Proteomes" id="UP000321393"/>
    </source>
</evidence>
<comment type="caution">
    <text evidence="2">The sequence shown here is derived from an EMBL/GenBank/DDBJ whole genome shotgun (WGS) entry which is preliminary data.</text>
</comment>
<dbReference type="Proteomes" id="UP000321393">
    <property type="component" value="Unassembled WGS sequence"/>
</dbReference>
<gene>
    <name evidence="2" type="ORF">E6C27_scaffold79G001010</name>
</gene>
<organism evidence="2 3">
    <name type="scientific">Cucumis melo var. makuwa</name>
    <name type="common">Oriental melon</name>
    <dbReference type="NCBI Taxonomy" id="1194695"/>
    <lineage>
        <taxon>Eukaryota</taxon>
        <taxon>Viridiplantae</taxon>
        <taxon>Streptophyta</taxon>
        <taxon>Embryophyta</taxon>
        <taxon>Tracheophyta</taxon>
        <taxon>Spermatophyta</taxon>
        <taxon>Magnoliopsida</taxon>
        <taxon>eudicotyledons</taxon>
        <taxon>Gunneridae</taxon>
        <taxon>Pentapetalae</taxon>
        <taxon>rosids</taxon>
        <taxon>fabids</taxon>
        <taxon>Cucurbitales</taxon>
        <taxon>Cucurbitaceae</taxon>
        <taxon>Benincaseae</taxon>
        <taxon>Cucumis</taxon>
    </lineage>
</organism>
<dbReference type="CDD" id="cd09272">
    <property type="entry name" value="RNase_HI_RT_Ty1"/>
    <property type="match status" value="1"/>
</dbReference>
<reference evidence="2 3" key="1">
    <citation type="submission" date="2019-08" db="EMBL/GenBank/DDBJ databases">
        <title>Draft genome sequences of two oriental melons (Cucumis melo L. var makuwa).</title>
        <authorList>
            <person name="Kwon S.-Y."/>
        </authorList>
    </citation>
    <scope>NUCLEOTIDE SEQUENCE [LARGE SCALE GENOMIC DNA]</scope>
    <source>
        <strain evidence="3">cv. SW 3</strain>
        <tissue evidence="2">Leaf</tissue>
    </source>
</reference>
<feature type="region of interest" description="Disordered" evidence="1">
    <location>
        <begin position="105"/>
        <end position="143"/>
    </location>
</feature>
<proteinExistence type="predicted"/>
<name>A0A5A7V3M1_CUCMM</name>
<dbReference type="PANTHER" id="PTHR11439">
    <property type="entry name" value="GAG-POL-RELATED RETROTRANSPOSON"/>
    <property type="match status" value="1"/>
</dbReference>
<evidence type="ECO:0000313" key="2">
    <source>
        <dbReference type="EMBL" id="KAA0062603.1"/>
    </source>
</evidence>
<dbReference type="AlphaFoldDB" id="A0A5A7V3M1"/>
<sequence>MMMHFNIAEVNGGAIDGANPVSIILESLLKSFISFQTNASLNKIEFNLTTLLNELQRFQTLTMESKGGLFYDPQENKVFVSTNATFLEKDHIRDHQPRSRLVLNEISNSATDKPSSSTKVIDKTKISGQTHPSQELREPRRSGRVVHQHDRYLGLSETQVVIPDNGIEDPLTSKRVMTGVDGDQWIKAMDLEMKSMFFNYVWTLVDQLNDVKPIGCKWIYKRKRDQVGMVSKYQSNPGHDHWTTVKNILKYLRRIKDYMLVYGTKDLILTRYTDFDFQTNKDARKSTSRSVFTLNGGAVVWRSVKQTCIADSTMEAKCVAAWEAAKEAVWLRKFLTDLKIVPNMHLPITLYCDNSGAVANS</sequence>
<protein>
    <submittedName>
        <fullName evidence="2">Gag/pol protein</fullName>
    </submittedName>
</protein>